<dbReference type="EMBL" id="JAFEUM010000004">
    <property type="protein sequence ID" value="MBM7037136.1"/>
    <property type="molecule type" value="Genomic_DNA"/>
</dbReference>
<proteinExistence type="predicted"/>
<gene>
    <name evidence="1" type="ORF">JQC93_12045</name>
</gene>
<reference evidence="1 2" key="1">
    <citation type="submission" date="2021-02" db="EMBL/GenBank/DDBJ databases">
        <authorList>
            <person name="Park J.-S."/>
        </authorList>
    </citation>
    <scope>NUCLEOTIDE SEQUENCE [LARGE SCALE GENOMIC DNA]</scope>
    <source>
        <strain evidence="1 2">188UL20-2</strain>
    </source>
</reference>
<dbReference type="Proteomes" id="UP000809621">
    <property type="component" value="Unassembled WGS sequence"/>
</dbReference>
<keyword evidence="2" id="KW-1185">Reference proteome</keyword>
<accession>A0ABS2HJ52</accession>
<dbReference type="RefSeq" id="WP_205158693.1">
    <property type="nucleotide sequence ID" value="NZ_JAFEUM010000004.1"/>
</dbReference>
<evidence type="ECO:0000313" key="2">
    <source>
        <dbReference type="Proteomes" id="UP000809621"/>
    </source>
</evidence>
<name>A0ABS2HJ52_9VIBR</name>
<evidence type="ECO:0000313" key="1">
    <source>
        <dbReference type="EMBL" id="MBM7037136.1"/>
    </source>
</evidence>
<organism evidence="1 2">
    <name type="scientific">Vibrio ulleungensis</name>
    <dbReference type="NCBI Taxonomy" id="2807619"/>
    <lineage>
        <taxon>Bacteria</taxon>
        <taxon>Pseudomonadati</taxon>
        <taxon>Pseudomonadota</taxon>
        <taxon>Gammaproteobacteria</taxon>
        <taxon>Vibrionales</taxon>
        <taxon>Vibrionaceae</taxon>
        <taxon>Vibrio</taxon>
    </lineage>
</organism>
<protein>
    <submittedName>
        <fullName evidence="1">HEPN domain-containing protein</fullName>
    </submittedName>
</protein>
<comment type="caution">
    <text evidence="1">The sequence shown here is derived from an EMBL/GenBank/DDBJ whole genome shotgun (WGS) entry which is preliminary data.</text>
</comment>
<sequence length="314" mass="35802">MDLRALIDGIIERLPLEYDRKGIEATISHIERAEKYWFMAREGFDVEMYTDVVYRTNQAFEGALKEAYFVLVENAPKKVSPFEIESYLVDNEILKPKLIEAVRNYRQEWRNTSAHDYKLFFSEHEALLAIANVSTFTVMLLEQIIVKVNENIEKQRVSQMVKSIRGSISNYEKLDFNKKVYSTLASSYSNFYEVKDKLPMNQYVGKLAGFVEAVIDEASVSTDVELVSGTGLFADLLISSSTNETVVIEVKQMPKHQSLNLSHHNYVVKLLDRSGIKHGALMVVDSTSKTGSYSIQQTIFPDTSDIVTIFPTYD</sequence>